<accession>A0ABM0JQE9</accession>
<evidence type="ECO:0000313" key="2">
    <source>
        <dbReference type="RefSeq" id="XP_005099116.1"/>
    </source>
</evidence>
<dbReference type="InterPro" id="IPR040807">
    <property type="entry name" value="DUF5522"/>
</dbReference>
<keyword evidence="1" id="KW-1185">Reference proteome</keyword>
<organism evidence="1 2">
    <name type="scientific">Aplysia californica</name>
    <name type="common">California sea hare</name>
    <dbReference type="NCBI Taxonomy" id="6500"/>
    <lineage>
        <taxon>Eukaryota</taxon>
        <taxon>Metazoa</taxon>
        <taxon>Spiralia</taxon>
        <taxon>Lophotrochozoa</taxon>
        <taxon>Mollusca</taxon>
        <taxon>Gastropoda</taxon>
        <taxon>Heterobranchia</taxon>
        <taxon>Euthyneura</taxon>
        <taxon>Tectipleura</taxon>
        <taxon>Aplysiida</taxon>
        <taxon>Aplysioidea</taxon>
        <taxon>Aplysiidae</taxon>
        <taxon>Aplysia</taxon>
    </lineage>
</organism>
<dbReference type="Proteomes" id="UP000694888">
    <property type="component" value="Unplaced"/>
</dbReference>
<proteinExistence type="predicted"/>
<dbReference type="Pfam" id="PF17653">
    <property type="entry name" value="DUF5522"/>
    <property type="match status" value="1"/>
</dbReference>
<name>A0ABM0JQE9_APLCA</name>
<dbReference type="RefSeq" id="XP_005099116.1">
    <property type="nucleotide sequence ID" value="XM_005099059.3"/>
</dbReference>
<dbReference type="PANTHER" id="PTHR21037:SF2">
    <property type="entry name" value="SIMILAR TO NOVEL PROTEIN"/>
    <property type="match status" value="1"/>
</dbReference>
<reference evidence="2" key="1">
    <citation type="submission" date="2025-08" db="UniProtKB">
        <authorList>
            <consortium name="RefSeq"/>
        </authorList>
    </citation>
    <scope>IDENTIFICATION</scope>
</reference>
<sequence>MYFTGTTRRFLSSPGILTVQIDVARRAATKHFTMSSKTLLKQTDKLLSEKQYMKQRAGATVSCVEDPGGSGAVEDCEDPVVVSDRKLLSFIRFVKLDRLSAEERLIHEKHVEALREGQEMYRDPSTGYDVITRLSHLRRGHCCGNACRHCPYSHKKVPKELRTKTFNSAFFI</sequence>
<protein>
    <submittedName>
        <fullName evidence="2">Uncharacterized protein LOC101863745</fullName>
    </submittedName>
</protein>
<dbReference type="PANTHER" id="PTHR21037">
    <property type="entry name" value="39S RIBOSOMAL PROTEIN L14, MITOCHONDRIAL"/>
    <property type="match status" value="1"/>
</dbReference>
<dbReference type="GeneID" id="101863745"/>
<evidence type="ECO:0000313" key="1">
    <source>
        <dbReference type="Proteomes" id="UP000694888"/>
    </source>
</evidence>
<gene>
    <name evidence="2" type="primary">LOC101863745</name>
</gene>